<reference evidence="4 5" key="1">
    <citation type="submission" date="2020-05" db="EMBL/GenBank/DDBJ databases">
        <title>Complete genome sequencing of Campylobacter and Arcobacter type strains.</title>
        <authorList>
            <person name="Miller W.G."/>
            <person name="Yee E."/>
        </authorList>
    </citation>
    <scope>NUCLEOTIDE SEQUENCE [LARGE SCALE GENOMIC DNA]</scope>
    <source>
        <strain evidence="4 5">LMG 21996</strain>
    </source>
</reference>
<evidence type="ECO:0000313" key="5">
    <source>
        <dbReference type="Proteomes" id="UP000509513"/>
    </source>
</evidence>
<dbReference type="Pfam" id="PF02332">
    <property type="entry name" value="Phenol_Hydrox"/>
    <property type="match status" value="1"/>
</dbReference>
<organism evidence="4 5">
    <name type="scientific">Aliarcobacter cibarius</name>
    <dbReference type="NCBI Taxonomy" id="255507"/>
    <lineage>
        <taxon>Bacteria</taxon>
        <taxon>Pseudomonadati</taxon>
        <taxon>Campylobacterota</taxon>
        <taxon>Epsilonproteobacteria</taxon>
        <taxon>Campylobacterales</taxon>
        <taxon>Arcobacteraceae</taxon>
        <taxon>Aliarcobacter</taxon>
    </lineage>
</organism>
<evidence type="ECO:0000256" key="1">
    <source>
        <dbReference type="ARBA" id="ARBA00023002"/>
    </source>
</evidence>
<evidence type="ECO:0000256" key="3">
    <source>
        <dbReference type="SAM" id="Coils"/>
    </source>
</evidence>
<dbReference type="InterPro" id="IPR012078">
    <property type="entry name" value="MP_mOase_hydro"/>
</dbReference>
<dbReference type="InterPro" id="IPR012348">
    <property type="entry name" value="RNR-like"/>
</dbReference>
<dbReference type="RefSeq" id="WP_024774233.1">
    <property type="nucleotide sequence ID" value="NZ_CP054051.1"/>
</dbReference>
<dbReference type="InterPro" id="IPR009078">
    <property type="entry name" value="Ferritin-like_SF"/>
</dbReference>
<keyword evidence="1" id="KW-0560">Oxidoreductase</keyword>
<dbReference type="EMBL" id="CP054051">
    <property type="protein sequence ID" value="QKJ26258.1"/>
    <property type="molecule type" value="Genomic_DNA"/>
</dbReference>
<dbReference type="Proteomes" id="UP000509513">
    <property type="component" value="Chromosome"/>
</dbReference>
<protein>
    <submittedName>
        <fullName evidence="4">Phenol hydroxylase, oxygenase component P1</fullName>
    </submittedName>
</protein>
<dbReference type="Gene3D" id="1.10.620.20">
    <property type="entry name" value="Ribonucleotide Reductase, subunit A"/>
    <property type="match status" value="1"/>
</dbReference>
<keyword evidence="3" id="KW-0175">Coiled coil</keyword>
<proteinExistence type="predicted"/>
<dbReference type="KEGG" id="acib:ACBT_0279"/>
<dbReference type="InterPro" id="IPR003430">
    <property type="entry name" value="Phenol_Hydrox"/>
</dbReference>
<dbReference type="SUPFAM" id="SSF47240">
    <property type="entry name" value="Ferritin-like"/>
    <property type="match status" value="1"/>
</dbReference>
<evidence type="ECO:0000313" key="4">
    <source>
        <dbReference type="EMBL" id="QKJ26258.1"/>
    </source>
</evidence>
<dbReference type="AlphaFoldDB" id="A0A7L5JMQ7"/>
<sequence length="330" mass="38597">MELNIASVEIEPKRHTFGHIARRFGEDRPASRYEEGIYDAQETENFHYRPMYEPEFEIYDKNRTKIKMNDWYDLLDPRKFHYMTYVSTRSKENSANQQSFDFIENNGLIYRYTPEMKEEIYKYLAPLRHYEYAANLNNLNIVARGYGTALNAAALFYATDSLGMAQHITKAILTISDNDTKVLDEAKDAWMSCENWQPLRKLIEETLVIRDPIQILVAQNLVLDGLVIPSLVKDFSANISSKYNDFTLQMMLEFIYNWQEETTKWLDSILNIMAKESDDNNTILSNWANEYIEKAVEALTPLTNYSNNKEILENNVNNLKNRLSKIGLKI</sequence>
<evidence type="ECO:0000256" key="2">
    <source>
        <dbReference type="ARBA" id="ARBA00023033"/>
    </source>
</evidence>
<dbReference type="PIRSF" id="PIRSF000040">
    <property type="entry name" value="MMOH_comp"/>
    <property type="match status" value="1"/>
</dbReference>
<name>A0A7L5JMQ7_9BACT</name>
<accession>A0A7L5JMQ7</accession>
<gene>
    <name evidence="4" type="primary">dmpL</name>
    <name evidence="4" type="ORF">ACBT_0279</name>
</gene>
<feature type="coiled-coil region" evidence="3">
    <location>
        <begin position="302"/>
        <end position="329"/>
    </location>
</feature>
<keyword evidence="2" id="KW-0503">Monooxygenase</keyword>
<dbReference type="GO" id="GO:0016709">
    <property type="term" value="F:oxidoreductase activity, acting on paired donors, with incorporation or reduction of molecular oxygen, NAD(P)H as one donor, and incorporation of one atom of oxygen"/>
    <property type="evidence" value="ECO:0007669"/>
    <property type="project" value="InterPro"/>
</dbReference>